<comment type="caution">
    <text evidence="1">The sequence shown here is derived from an EMBL/GenBank/DDBJ whole genome shotgun (WGS) entry which is preliminary data.</text>
</comment>
<sequence length="77" mass="8877">MARGSARVDYSQASGLQRQNVLCWNRSADVGQRSTNSRHGAKPRAIRPYYQYNRKKVFLSLNAEQAPLAFQEVWLYT</sequence>
<keyword evidence="2" id="KW-1185">Reference proteome</keyword>
<reference evidence="2" key="1">
    <citation type="journal article" date="2019" name="Int. J. Syst. Evol. Microbiol.">
        <title>The Global Catalogue of Microorganisms (GCM) 10K type strain sequencing project: providing services to taxonomists for standard genome sequencing and annotation.</title>
        <authorList>
            <consortium name="The Broad Institute Genomics Platform"/>
            <consortium name="The Broad Institute Genome Sequencing Center for Infectious Disease"/>
            <person name="Wu L."/>
            <person name="Ma J."/>
        </authorList>
    </citation>
    <scope>NUCLEOTIDE SEQUENCE [LARGE SCALE GENOMIC DNA]</scope>
    <source>
        <strain evidence="2">JCM 17923</strain>
    </source>
</reference>
<dbReference type="Proteomes" id="UP001501153">
    <property type="component" value="Unassembled WGS sequence"/>
</dbReference>
<gene>
    <name evidence="1" type="ORF">GCM10023185_08530</name>
</gene>
<proteinExistence type="predicted"/>
<evidence type="ECO:0000313" key="1">
    <source>
        <dbReference type="EMBL" id="GAA4350609.1"/>
    </source>
</evidence>
<evidence type="ECO:0000313" key="2">
    <source>
        <dbReference type="Proteomes" id="UP001501153"/>
    </source>
</evidence>
<name>A0ABP8I3L7_9BACT</name>
<dbReference type="EMBL" id="BAABGZ010000012">
    <property type="protein sequence ID" value="GAA4350609.1"/>
    <property type="molecule type" value="Genomic_DNA"/>
</dbReference>
<accession>A0ABP8I3L7</accession>
<protein>
    <submittedName>
        <fullName evidence="1">Uncharacterized protein</fullName>
    </submittedName>
</protein>
<organism evidence="1 2">
    <name type="scientific">Hymenobacter saemangeumensis</name>
    <dbReference type="NCBI Taxonomy" id="1084522"/>
    <lineage>
        <taxon>Bacteria</taxon>
        <taxon>Pseudomonadati</taxon>
        <taxon>Bacteroidota</taxon>
        <taxon>Cytophagia</taxon>
        <taxon>Cytophagales</taxon>
        <taxon>Hymenobacteraceae</taxon>
        <taxon>Hymenobacter</taxon>
    </lineage>
</organism>